<evidence type="ECO:0000313" key="2">
    <source>
        <dbReference type="Proteomes" id="UP000504633"/>
    </source>
</evidence>
<proteinExistence type="predicted"/>
<keyword evidence="2" id="KW-1185">Reference proteome</keyword>
<evidence type="ECO:0000256" key="1">
    <source>
        <dbReference type="SAM" id="MobiDB-lite"/>
    </source>
</evidence>
<dbReference type="GO" id="GO:0001700">
    <property type="term" value="P:embryonic development via the syncytial blastoderm"/>
    <property type="evidence" value="ECO:0007669"/>
    <property type="project" value="InterPro"/>
</dbReference>
<feature type="region of interest" description="Disordered" evidence="1">
    <location>
        <begin position="323"/>
        <end position="343"/>
    </location>
</feature>
<dbReference type="AlphaFoldDB" id="A0A6J1LAP9"/>
<dbReference type="KEGG" id="dhe:111593018"/>
<dbReference type="Pfam" id="PF15972">
    <property type="entry name" value="Unpaired"/>
    <property type="match status" value="1"/>
</dbReference>
<dbReference type="RefSeq" id="XP_023161326.2">
    <property type="nucleotide sequence ID" value="XM_023305558.2"/>
</dbReference>
<organism evidence="2 3">
    <name type="scientific">Drosophila hydei</name>
    <name type="common">Fruit fly</name>
    <dbReference type="NCBI Taxonomy" id="7224"/>
    <lineage>
        <taxon>Eukaryota</taxon>
        <taxon>Metazoa</taxon>
        <taxon>Ecdysozoa</taxon>
        <taxon>Arthropoda</taxon>
        <taxon>Hexapoda</taxon>
        <taxon>Insecta</taxon>
        <taxon>Pterygota</taxon>
        <taxon>Neoptera</taxon>
        <taxon>Endopterygota</taxon>
        <taxon>Diptera</taxon>
        <taxon>Brachycera</taxon>
        <taxon>Muscomorpha</taxon>
        <taxon>Ephydroidea</taxon>
        <taxon>Drosophilidae</taxon>
        <taxon>Drosophila</taxon>
    </lineage>
</organism>
<accession>A0A6J1LAP9</accession>
<sequence length="343" mass="39131">MGQLQELVRPGDGGGGGGAGLALAAPSIAATPAAPLMDMSTAKPGVARQANRTRLQKRHDSNSFKLRFQRELSSPVLDWSNGCGGNWTGPDDLTRRLRPPDNRCAHHKKLLRTLQNNTGRELRQMQNENRRRKSVHSVKAQDTAANQAIDISKHKTWDLHSSQYSFLPRLNVSAPKLSLRRAHDDLQFYVAAFSYLRHAQLHWDYEKLQKQSALSAELMRLRSSARLVLCIVEEAINGSSRLYPSHHKRQRHKPLLLTVPRVSMEKRLQKLKTPVVELHRQAVLAARYQHAAEPRQPDSLDLRFLKYQYIQYLKHMTKLLAKNRKRDCKDSPPAKARQRQRPA</sequence>
<dbReference type="OrthoDB" id="7850443at2759"/>
<dbReference type="InterPro" id="IPR031901">
    <property type="entry name" value="Unpaired"/>
</dbReference>
<reference evidence="3" key="1">
    <citation type="submission" date="2025-08" db="UniProtKB">
        <authorList>
            <consortium name="RefSeq"/>
        </authorList>
    </citation>
    <scope>IDENTIFICATION</scope>
    <source>
        <strain evidence="3">15085-1641.00</strain>
        <tissue evidence="3">Whole body</tissue>
    </source>
</reference>
<evidence type="ECO:0000313" key="3">
    <source>
        <dbReference type="RefSeq" id="XP_023161326.2"/>
    </source>
</evidence>
<dbReference type="OMA" id="HVHRDLQ"/>
<dbReference type="GO" id="GO:0007259">
    <property type="term" value="P:cell surface receptor signaling pathway via JAK-STAT"/>
    <property type="evidence" value="ECO:0007669"/>
    <property type="project" value="InterPro"/>
</dbReference>
<dbReference type="GeneID" id="111593018"/>
<name>A0A6J1LAP9_DROHY</name>
<protein>
    <submittedName>
        <fullName evidence="3">Uncharacterized protein LOC111593018</fullName>
    </submittedName>
</protein>
<dbReference type="Proteomes" id="UP000504633">
    <property type="component" value="Unplaced"/>
</dbReference>
<gene>
    <name evidence="3" type="primary">LOC111593018</name>
</gene>